<keyword evidence="1" id="KW-0812">Transmembrane</keyword>
<keyword evidence="4" id="KW-1185">Reference proteome</keyword>
<evidence type="ECO:0000313" key="4">
    <source>
        <dbReference type="Proteomes" id="UP001059596"/>
    </source>
</evidence>
<feature type="chain" id="PRO_5040297544" evidence="2">
    <location>
        <begin position="22"/>
        <end position="475"/>
    </location>
</feature>
<keyword evidence="1" id="KW-1133">Transmembrane helix</keyword>
<dbReference type="AlphaFoldDB" id="A0A9P9YFR2"/>
<sequence>MGSRFYMRNFILFGLLASSYLQIPVGEMEANLDREISVLFKILQKLQTIYGLDRAITFTGNVELRPSLEQRAMDTISLPLYSVRFELGVLNQRYPSDNYVVIVIFTGLDDPSLAAVKDKALQNTEVFFVFLYTSPRNEKKTLWNGLYSRVIRLVLGADDNYNSAHCSQQHQYRTVVYNSSDQAAVTGGGNISLSGCIGLMIVEFIRYLNATFYILPVSGQQTSQYEVIQLPGNQSVDVVANMVDNDSLKSFSPMVTDSQICVVVPNHRLLAPYRYIDKNVNIRTYPIISLSILGVFFIKYFAHRRRSLLDPIFSSFRFHLAIPLPGGQLDRLPLADKLVEVFSFFFLGLLVGATVSVMSTAFTTGMWEPQITNVETMRASGLKILTADPTILQVFKDNILPSSLADLVTVVDMRTKFRYMTGLNHNFAYVVKTHNWKALRLYQQHIKTEPFQIAGKELCSRVRAIRIPISPKSPL</sequence>
<accession>A0A9P9YFR2</accession>
<feature type="transmembrane region" description="Helical" evidence="1">
    <location>
        <begin position="341"/>
        <end position="367"/>
    </location>
</feature>
<keyword evidence="2" id="KW-0732">Signal</keyword>
<evidence type="ECO:0000256" key="1">
    <source>
        <dbReference type="SAM" id="Phobius"/>
    </source>
</evidence>
<name>A0A9P9YFR2_9MUSC</name>
<keyword evidence="1" id="KW-0472">Membrane</keyword>
<dbReference type="EMBL" id="JAMKOV010000028">
    <property type="protein sequence ID" value="KAI8035895.1"/>
    <property type="molecule type" value="Genomic_DNA"/>
</dbReference>
<gene>
    <name evidence="3" type="ORF">M5D96_011326</name>
</gene>
<comment type="caution">
    <text evidence="3">The sequence shown here is derived from an EMBL/GenBank/DDBJ whole genome shotgun (WGS) entry which is preliminary data.</text>
</comment>
<dbReference type="Proteomes" id="UP001059596">
    <property type="component" value="Unassembled WGS sequence"/>
</dbReference>
<feature type="transmembrane region" description="Helical" evidence="1">
    <location>
        <begin position="284"/>
        <end position="302"/>
    </location>
</feature>
<reference evidence="3" key="1">
    <citation type="journal article" date="2023" name="Genome Biol. Evol.">
        <title>Long-read-based Genome Assembly of Drosophila gunungcola Reveals Fewer Chemosensory Genes in Flower-breeding Species.</title>
        <authorList>
            <person name="Negi A."/>
            <person name="Liao B.Y."/>
            <person name="Yeh S.D."/>
        </authorList>
    </citation>
    <scope>NUCLEOTIDE SEQUENCE</scope>
    <source>
        <strain evidence="3">Sukarami</strain>
    </source>
</reference>
<evidence type="ECO:0000313" key="3">
    <source>
        <dbReference type="EMBL" id="KAI8035895.1"/>
    </source>
</evidence>
<proteinExistence type="predicted"/>
<evidence type="ECO:0000256" key="2">
    <source>
        <dbReference type="SAM" id="SignalP"/>
    </source>
</evidence>
<feature type="signal peptide" evidence="2">
    <location>
        <begin position="1"/>
        <end position="21"/>
    </location>
</feature>
<protein>
    <submittedName>
        <fullName evidence="3">Uncharacterized protein</fullName>
    </submittedName>
</protein>
<organism evidence="3 4">
    <name type="scientific">Drosophila gunungcola</name>
    <name type="common">fruit fly</name>
    <dbReference type="NCBI Taxonomy" id="103775"/>
    <lineage>
        <taxon>Eukaryota</taxon>
        <taxon>Metazoa</taxon>
        <taxon>Ecdysozoa</taxon>
        <taxon>Arthropoda</taxon>
        <taxon>Hexapoda</taxon>
        <taxon>Insecta</taxon>
        <taxon>Pterygota</taxon>
        <taxon>Neoptera</taxon>
        <taxon>Endopterygota</taxon>
        <taxon>Diptera</taxon>
        <taxon>Brachycera</taxon>
        <taxon>Muscomorpha</taxon>
        <taxon>Ephydroidea</taxon>
        <taxon>Drosophilidae</taxon>
        <taxon>Drosophila</taxon>
        <taxon>Sophophora</taxon>
    </lineage>
</organism>
<feature type="non-terminal residue" evidence="3">
    <location>
        <position position="1"/>
    </location>
</feature>